<evidence type="ECO:0000313" key="10">
    <source>
        <dbReference type="Proteomes" id="UP001604277"/>
    </source>
</evidence>
<dbReference type="SMART" id="SM00380">
    <property type="entry name" value="AP2"/>
    <property type="match status" value="1"/>
</dbReference>
<keyword evidence="4" id="KW-0238">DNA-binding</keyword>
<keyword evidence="3" id="KW-0805">Transcription regulation</keyword>
<dbReference type="InterPro" id="IPR001471">
    <property type="entry name" value="AP2/ERF_dom"/>
</dbReference>
<feature type="region of interest" description="Disordered" evidence="7">
    <location>
        <begin position="1"/>
        <end position="46"/>
    </location>
</feature>
<keyword evidence="2" id="KW-0936">Ethylene signaling pathway</keyword>
<dbReference type="CDD" id="cd00018">
    <property type="entry name" value="AP2"/>
    <property type="match status" value="1"/>
</dbReference>
<reference evidence="10" key="1">
    <citation type="submission" date="2024-07" db="EMBL/GenBank/DDBJ databases">
        <title>Two chromosome-level genome assemblies of Korean endemic species Abeliophyllum distichum and Forsythia ovata (Oleaceae).</title>
        <authorList>
            <person name="Jang H."/>
        </authorList>
    </citation>
    <scope>NUCLEOTIDE SEQUENCE [LARGE SCALE GENOMIC DNA]</scope>
</reference>
<evidence type="ECO:0000256" key="4">
    <source>
        <dbReference type="ARBA" id="ARBA00023125"/>
    </source>
</evidence>
<evidence type="ECO:0000256" key="1">
    <source>
        <dbReference type="ARBA" id="ARBA00004123"/>
    </source>
</evidence>
<keyword evidence="5" id="KW-0804">Transcription</keyword>
<comment type="subcellular location">
    <subcellularLocation>
        <location evidence="1">Nucleus</location>
    </subcellularLocation>
</comment>
<dbReference type="InterPro" id="IPR036955">
    <property type="entry name" value="AP2/ERF_dom_sf"/>
</dbReference>
<accession>A0ABD1P0P4</accession>
<keyword evidence="6" id="KW-0539">Nucleus</keyword>
<evidence type="ECO:0000256" key="3">
    <source>
        <dbReference type="ARBA" id="ARBA00023015"/>
    </source>
</evidence>
<protein>
    <submittedName>
        <fullName evidence="9">Ethylene-responsive transcription factor ESR1</fullName>
    </submittedName>
</protein>
<keyword evidence="10" id="KW-1185">Reference proteome</keyword>
<dbReference type="AlphaFoldDB" id="A0ABD1P0P4"/>
<evidence type="ECO:0000256" key="7">
    <source>
        <dbReference type="SAM" id="MobiDB-lite"/>
    </source>
</evidence>
<dbReference type="InterPro" id="IPR016177">
    <property type="entry name" value="DNA-bd_dom_sf"/>
</dbReference>
<dbReference type="Gene3D" id="3.30.730.10">
    <property type="entry name" value="AP2/ERF domain"/>
    <property type="match status" value="1"/>
</dbReference>
<dbReference type="PROSITE" id="PS51032">
    <property type="entry name" value="AP2_ERF"/>
    <property type="match status" value="1"/>
</dbReference>
<evidence type="ECO:0000256" key="6">
    <source>
        <dbReference type="ARBA" id="ARBA00023242"/>
    </source>
</evidence>
<comment type="caution">
    <text evidence="9">The sequence shown here is derived from an EMBL/GenBank/DDBJ whole genome shotgun (WGS) entry which is preliminary data.</text>
</comment>
<dbReference type="EMBL" id="JBFOLJ010000040">
    <property type="protein sequence ID" value="KAL2457438.1"/>
    <property type="molecule type" value="Genomic_DNA"/>
</dbReference>
<dbReference type="Proteomes" id="UP001604277">
    <property type="component" value="Unassembled WGS sequence"/>
</dbReference>
<dbReference type="PANTHER" id="PTHR31677">
    <property type="entry name" value="AP2 DOMAIN CLASS TRANSCRIPTION FACTOR"/>
    <property type="match status" value="1"/>
</dbReference>
<evidence type="ECO:0000259" key="8">
    <source>
        <dbReference type="PROSITE" id="PS51032"/>
    </source>
</evidence>
<evidence type="ECO:0000256" key="5">
    <source>
        <dbReference type="ARBA" id="ARBA00023163"/>
    </source>
</evidence>
<dbReference type="GO" id="GO:0003677">
    <property type="term" value="F:DNA binding"/>
    <property type="evidence" value="ECO:0007669"/>
    <property type="project" value="UniProtKB-KW"/>
</dbReference>
<feature type="domain" description="AP2/ERF" evidence="8">
    <location>
        <begin position="48"/>
        <end position="87"/>
    </location>
</feature>
<dbReference type="PANTHER" id="PTHR31677:SF146">
    <property type="entry name" value="ETHYLENE-RESPONSIVE TRANSCRIPTION FACTOR ESR2"/>
    <property type="match status" value="1"/>
</dbReference>
<gene>
    <name evidence="9" type="ORF">Fot_56252</name>
</gene>
<name>A0ABD1P0P4_9LAMI</name>
<sequence length="127" mass="14270">MEEALRRLNGSHPQMQKLDPFPPTSAVPKRCNNPTTNRRSLKDGGTMRNRRVRCHPWGCYAAEIRDPQLKERRWLGNFDTAEKAACALRGVKARTNFVYPTSLTTCPLSSRGLIATAGGNFVTEILR</sequence>
<organism evidence="9 10">
    <name type="scientific">Forsythia ovata</name>
    <dbReference type="NCBI Taxonomy" id="205694"/>
    <lineage>
        <taxon>Eukaryota</taxon>
        <taxon>Viridiplantae</taxon>
        <taxon>Streptophyta</taxon>
        <taxon>Embryophyta</taxon>
        <taxon>Tracheophyta</taxon>
        <taxon>Spermatophyta</taxon>
        <taxon>Magnoliopsida</taxon>
        <taxon>eudicotyledons</taxon>
        <taxon>Gunneridae</taxon>
        <taxon>Pentapetalae</taxon>
        <taxon>asterids</taxon>
        <taxon>lamiids</taxon>
        <taxon>Lamiales</taxon>
        <taxon>Oleaceae</taxon>
        <taxon>Forsythieae</taxon>
        <taxon>Forsythia</taxon>
    </lineage>
</organism>
<dbReference type="SUPFAM" id="SSF54171">
    <property type="entry name" value="DNA-binding domain"/>
    <property type="match status" value="1"/>
</dbReference>
<proteinExistence type="predicted"/>
<evidence type="ECO:0000313" key="9">
    <source>
        <dbReference type="EMBL" id="KAL2457438.1"/>
    </source>
</evidence>
<evidence type="ECO:0000256" key="2">
    <source>
        <dbReference type="ARBA" id="ARBA00022745"/>
    </source>
</evidence>
<dbReference type="GO" id="GO:0005634">
    <property type="term" value="C:nucleus"/>
    <property type="evidence" value="ECO:0007669"/>
    <property type="project" value="UniProtKB-SubCell"/>
</dbReference>
<dbReference type="GO" id="GO:0009873">
    <property type="term" value="P:ethylene-activated signaling pathway"/>
    <property type="evidence" value="ECO:0007669"/>
    <property type="project" value="UniProtKB-KW"/>
</dbReference>